<proteinExistence type="predicted"/>
<evidence type="ECO:0000313" key="1">
    <source>
        <dbReference type="EMBL" id="SUZ12622.1"/>
    </source>
</evidence>
<gene>
    <name evidence="1" type="ORF">BGT96224V2_LOCUS5783</name>
</gene>
<organism evidence="1">
    <name type="scientific">Blumeria graminis f. sp. tritici 96224</name>
    <dbReference type="NCBI Taxonomy" id="1268274"/>
    <lineage>
        <taxon>Eukaryota</taxon>
        <taxon>Fungi</taxon>
        <taxon>Dikarya</taxon>
        <taxon>Ascomycota</taxon>
        <taxon>Pezizomycotina</taxon>
        <taxon>Leotiomycetes</taxon>
        <taxon>Erysiphales</taxon>
        <taxon>Erysiphaceae</taxon>
        <taxon>Blumeria</taxon>
    </lineage>
</organism>
<protein>
    <submittedName>
        <fullName evidence="1">Bgt-20887-4</fullName>
    </submittedName>
</protein>
<dbReference type="EMBL" id="UIGY01000195">
    <property type="protein sequence ID" value="SUZ12622.1"/>
    <property type="molecule type" value="Genomic_DNA"/>
</dbReference>
<feature type="non-terminal residue" evidence="1">
    <location>
        <position position="73"/>
    </location>
</feature>
<name>A0A381LGK4_BLUGR</name>
<reference evidence="1" key="1">
    <citation type="submission" date="2018-07" db="EMBL/GenBank/DDBJ databases">
        <authorList>
            <person name="Quirk P.G."/>
            <person name="Krulwich T.A."/>
        </authorList>
    </citation>
    <scope>NUCLEOTIDE SEQUENCE</scope>
    <source>
        <strain evidence="1">96224</strain>
    </source>
</reference>
<feature type="non-terminal residue" evidence="1">
    <location>
        <position position="1"/>
    </location>
</feature>
<accession>A0A381LGK4</accession>
<sequence length="73" mass="8411">KDTDSHLINWYEVAQKTELSDDALINHLYNSPHPTILSHLQNRVMLRQELPTDLSSYLIEVCHIDAVLRSSDP</sequence>
<dbReference type="AlphaFoldDB" id="A0A381LGK4"/>